<dbReference type="Gene3D" id="1.25.40.10">
    <property type="entry name" value="Tetratricopeptide repeat domain"/>
    <property type="match status" value="1"/>
</dbReference>
<evidence type="ECO:0000313" key="4">
    <source>
        <dbReference type="Proteomes" id="UP000223913"/>
    </source>
</evidence>
<comment type="caution">
    <text evidence="3">The sequence shown here is derived from an EMBL/GenBank/DDBJ whole genome shotgun (WGS) entry which is preliminary data.</text>
</comment>
<evidence type="ECO:0000313" key="3">
    <source>
        <dbReference type="EMBL" id="PHN04432.1"/>
    </source>
</evidence>
<dbReference type="EMBL" id="PDUD01000025">
    <property type="protein sequence ID" value="PHN04432.1"/>
    <property type="molecule type" value="Genomic_DNA"/>
</dbReference>
<feature type="transmembrane region" description="Helical" evidence="2">
    <location>
        <begin position="33"/>
        <end position="56"/>
    </location>
</feature>
<name>A0A2D0N7D5_FLAN2</name>
<gene>
    <name evidence="3" type="ORF">CRP01_20710</name>
</gene>
<dbReference type="OrthoDB" id="1494476at2"/>
<feature type="region of interest" description="Disordered" evidence="1">
    <location>
        <begin position="173"/>
        <end position="204"/>
    </location>
</feature>
<feature type="transmembrane region" description="Helical" evidence="2">
    <location>
        <begin position="7"/>
        <end position="27"/>
    </location>
</feature>
<dbReference type="RefSeq" id="WP_099152005.1">
    <property type="nucleotide sequence ID" value="NZ_PDUD01000025.1"/>
</dbReference>
<keyword evidence="2" id="KW-0472">Membrane</keyword>
<proteinExistence type="predicted"/>
<protein>
    <recommendedName>
        <fullName evidence="5">Tetratricopeptide repeat protein</fullName>
    </recommendedName>
</protein>
<dbReference type="InterPro" id="IPR011990">
    <property type="entry name" value="TPR-like_helical_dom_sf"/>
</dbReference>
<dbReference type="SUPFAM" id="SSF48452">
    <property type="entry name" value="TPR-like"/>
    <property type="match status" value="1"/>
</dbReference>
<dbReference type="AlphaFoldDB" id="A0A2D0N7D5"/>
<keyword evidence="4" id="KW-1185">Reference proteome</keyword>
<accession>A0A2D0N7D5</accession>
<dbReference type="Proteomes" id="UP000223913">
    <property type="component" value="Unassembled WGS sequence"/>
</dbReference>
<evidence type="ECO:0008006" key="5">
    <source>
        <dbReference type="Google" id="ProtNLM"/>
    </source>
</evidence>
<evidence type="ECO:0000256" key="2">
    <source>
        <dbReference type="SAM" id="Phobius"/>
    </source>
</evidence>
<organism evidence="3 4">
    <name type="scientific">Flavilitoribacter nigricans (strain ATCC 23147 / DSM 23189 / NBRC 102662 / NCIMB 1420 / SS-2)</name>
    <name type="common">Lewinella nigricans</name>
    <dbReference type="NCBI Taxonomy" id="1122177"/>
    <lineage>
        <taxon>Bacteria</taxon>
        <taxon>Pseudomonadati</taxon>
        <taxon>Bacteroidota</taxon>
        <taxon>Saprospiria</taxon>
        <taxon>Saprospirales</taxon>
        <taxon>Lewinellaceae</taxon>
        <taxon>Flavilitoribacter</taxon>
    </lineage>
</organism>
<reference evidence="3 4" key="1">
    <citation type="submission" date="2017-10" db="EMBL/GenBank/DDBJ databases">
        <title>The draft genome sequence of Lewinella nigricans NBRC 102662.</title>
        <authorList>
            <person name="Wang K."/>
        </authorList>
    </citation>
    <scope>NUCLEOTIDE SEQUENCE [LARGE SCALE GENOMIC DNA]</scope>
    <source>
        <strain evidence="3 4">NBRC 102662</strain>
    </source>
</reference>
<keyword evidence="2" id="KW-1133">Transmembrane helix</keyword>
<evidence type="ECO:0000256" key="1">
    <source>
        <dbReference type="SAM" id="MobiDB-lite"/>
    </source>
</evidence>
<keyword evidence="2" id="KW-0812">Transmembrane</keyword>
<sequence>MFVINPYLRIALMGVGIVGGIILWLAYGFWYGFPFLLAGILLLVGYIFLGTVGSAAKAMQAMDFNRSEKMLDLTLTPKWLYSTNRAYYYMIKGSIALGRKDMEKGEEYLKMAEEIDVPTDNEKAMLQLQLANIAASKNNWKKADIHYRTLKNLKLTDPNVKEQLKQFEKVLANRGQQKAAQRMGGGRSRNVMQPGGKRRRPKMR</sequence>